<keyword evidence="3 5" id="KW-0238">DNA-binding</keyword>
<name>A0A1B6E4X6_9HEMI</name>
<dbReference type="SUPFAM" id="SSF46785">
    <property type="entry name" value="Winged helix' DNA-binding domain"/>
    <property type="match status" value="1"/>
</dbReference>
<dbReference type="PANTHER" id="PTHR12081:SF18">
    <property type="entry name" value="TRANSCRIPTION FACTOR E2F2-RELATED"/>
    <property type="match status" value="1"/>
</dbReference>
<evidence type="ECO:0000256" key="2">
    <source>
        <dbReference type="ARBA" id="ARBA00023015"/>
    </source>
</evidence>
<dbReference type="AlphaFoldDB" id="A0A1B6E4X6"/>
<dbReference type="GO" id="GO:0046983">
    <property type="term" value="F:protein dimerization activity"/>
    <property type="evidence" value="ECO:0007669"/>
    <property type="project" value="InterPro"/>
</dbReference>
<evidence type="ECO:0000259" key="6">
    <source>
        <dbReference type="SMART" id="SM01372"/>
    </source>
</evidence>
<keyword evidence="5" id="KW-0539">Nucleus</keyword>
<dbReference type="SMART" id="SM01372">
    <property type="entry name" value="E2F_TDP"/>
    <property type="match status" value="1"/>
</dbReference>
<feature type="domain" description="E2F/DP family winged-helix DNA-binding" evidence="6">
    <location>
        <begin position="13"/>
        <end position="79"/>
    </location>
</feature>
<evidence type="ECO:0000256" key="3">
    <source>
        <dbReference type="ARBA" id="ARBA00023125"/>
    </source>
</evidence>
<evidence type="ECO:0000313" key="8">
    <source>
        <dbReference type="EMBL" id="JAS32986.1"/>
    </source>
</evidence>
<proteinExistence type="inferred from homology"/>
<evidence type="ECO:0000256" key="1">
    <source>
        <dbReference type="ARBA" id="ARBA00010940"/>
    </source>
</evidence>
<dbReference type="CDD" id="cd14660">
    <property type="entry name" value="E2F_DD"/>
    <property type="match status" value="1"/>
</dbReference>
<evidence type="ECO:0000256" key="4">
    <source>
        <dbReference type="ARBA" id="ARBA00023163"/>
    </source>
</evidence>
<dbReference type="PANTHER" id="PTHR12081">
    <property type="entry name" value="TRANSCRIPTION FACTOR E2F"/>
    <property type="match status" value="1"/>
</dbReference>
<dbReference type="Pfam" id="PF02319">
    <property type="entry name" value="WHD_E2F_TDP"/>
    <property type="match status" value="1"/>
</dbReference>
<dbReference type="FunFam" id="1.10.10.10:FF:000008">
    <property type="entry name" value="E2F transcription factor 1"/>
    <property type="match status" value="1"/>
</dbReference>
<evidence type="ECO:0000313" key="7">
    <source>
        <dbReference type="EMBL" id="JAS32821.1"/>
    </source>
</evidence>
<dbReference type="InterPro" id="IPR003316">
    <property type="entry name" value="E2F_WHTH_DNA-bd_dom"/>
</dbReference>
<dbReference type="GO" id="GO:0000981">
    <property type="term" value="F:DNA-binding transcription factor activity, RNA polymerase II-specific"/>
    <property type="evidence" value="ECO:0007669"/>
    <property type="project" value="TreeGrafter"/>
</dbReference>
<dbReference type="Gene3D" id="1.10.10.10">
    <property type="entry name" value="Winged helix-like DNA-binding domain superfamily/Winged helix DNA-binding domain"/>
    <property type="match status" value="1"/>
</dbReference>
<dbReference type="GO" id="GO:0090575">
    <property type="term" value="C:RNA polymerase II transcription regulator complex"/>
    <property type="evidence" value="ECO:0007669"/>
    <property type="project" value="TreeGrafter"/>
</dbReference>
<protein>
    <recommendedName>
        <fullName evidence="6">E2F/DP family winged-helix DNA-binding domain-containing protein</fullName>
    </recommendedName>
</protein>
<evidence type="ECO:0000256" key="5">
    <source>
        <dbReference type="RuleBase" id="RU003796"/>
    </source>
</evidence>
<comment type="subcellular location">
    <subcellularLocation>
        <location evidence="5">Nucleus</location>
    </subcellularLocation>
</comment>
<dbReference type="Gene3D" id="6.10.250.540">
    <property type="match status" value="1"/>
</dbReference>
<dbReference type="SUPFAM" id="SSF144074">
    <property type="entry name" value="E2F-DP heterodimerization region"/>
    <property type="match status" value="1"/>
</dbReference>
<reference evidence="8" key="1">
    <citation type="submission" date="2015-12" db="EMBL/GenBank/DDBJ databases">
        <title>De novo transcriptome assembly of four potential Pierce s Disease insect vectors from Arizona vineyards.</title>
        <authorList>
            <person name="Tassone E.E."/>
        </authorList>
    </citation>
    <scope>NUCLEOTIDE SEQUENCE</scope>
</reference>
<dbReference type="EMBL" id="GEDC01004477">
    <property type="protein sequence ID" value="JAS32821.1"/>
    <property type="molecule type" value="Transcribed_RNA"/>
</dbReference>
<keyword evidence="4 5" id="KW-0804">Transcription</keyword>
<dbReference type="InterPro" id="IPR015633">
    <property type="entry name" value="E2F"/>
</dbReference>
<dbReference type="InterPro" id="IPR036390">
    <property type="entry name" value="WH_DNA-bd_sf"/>
</dbReference>
<accession>A0A1B6E4X6</accession>
<dbReference type="InterPro" id="IPR037241">
    <property type="entry name" value="E2F-DP_heterodim"/>
</dbReference>
<comment type="similarity">
    <text evidence="1 5">Belongs to the E2F/DP family.</text>
</comment>
<dbReference type="Pfam" id="PF16421">
    <property type="entry name" value="E2F_CC-MB"/>
    <property type="match status" value="1"/>
</dbReference>
<organism evidence="8">
    <name type="scientific">Clastoptera arizonana</name>
    <name type="common">Arizona spittle bug</name>
    <dbReference type="NCBI Taxonomy" id="38151"/>
    <lineage>
        <taxon>Eukaryota</taxon>
        <taxon>Metazoa</taxon>
        <taxon>Ecdysozoa</taxon>
        <taxon>Arthropoda</taxon>
        <taxon>Hexapoda</taxon>
        <taxon>Insecta</taxon>
        <taxon>Pterygota</taxon>
        <taxon>Neoptera</taxon>
        <taxon>Paraneoptera</taxon>
        <taxon>Hemiptera</taxon>
        <taxon>Auchenorrhyncha</taxon>
        <taxon>Cercopoidea</taxon>
        <taxon>Clastopteridae</taxon>
        <taxon>Clastoptera</taxon>
    </lineage>
</organism>
<dbReference type="GO" id="GO:0000978">
    <property type="term" value="F:RNA polymerase II cis-regulatory region sequence-specific DNA binding"/>
    <property type="evidence" value="ECO:0007669"/>
    <property type="project" value="InterPro"/>
</dbReference>
<dbReference type="InterPro" id="IPR036388">
    <property type="entry name" value="WH-like_DNA-bd_sf"/>
</dbReference>
<sequence length="297" mass="33250">MEGTDPISISISRFEKSLGLLTTRFVSLLQQAPEGVLDLKVAADLLAVKQKRRIYDITNVLEGIGLIEKKNKNIIQWKGAGPGCNSQETSAKLNSLKNEISALEEYEQTLDSHLQWIQQSLKNITEDEHNSRRAYVLDKDIWKCFAENTYLTIQAPVGTYLEVPFSELEEPKKKYVIHIKSTTDPIQVFLAEEGTKMENVAHLQESNELESDCGGTVETKSLDSCVEASFVAGDLSKDDDSVKTGSEFLENIIAGDFFRAPFVCLSPPPSDKDYYFNLSEHEGVSDLFDIPMLNKCQ</sequence>
<dbReference type="EMBL" id="GEDC01004312">
    <property type="protein sequence ID" value="JAS32986.1"/>
    <property type="molecule type" value="Transcribed_RNA"/>
</dbReference>
<keyword evidence="2 5" id="KW-0805">Transcription regulation</keyword>
<gene>
    <name evidence="7" type="ORF">g.11629</name>
    <name evidence="8" type="ORF">g.11630</name>
</gene>
<dbReference type="InterPro" id="IPR032198">
    <property type="entry name" value="E2F_CC-MB"/>
</dbReference>